<keyword evidence="3 6" id="KW-0223">Dioxygenase</keyword>
<dbReference type="PANTHER" id="PTHR11771">
    <property type="entry name" value="LIPOXYGENASE"/>
    <property type="match status" value="1"/>
</dbReference>
<organism evidence="10 11">
    <name type="scientific">Apatococcus lobatus</name>
    <dbReference type="NCBI Taxonomy" id="904363"/>
    <lineage>
        <taxon>Eukaryota</taxon>
        <taxon>Viridiplantae</taxon>
        <taxon>Chlorophyta</taxon>
        <taxon>core chlorophytes</taxon>
        <taxon>Trebouxiophyceae</taxon>
        <taxon>Chlorellales</taxon>
        <taxon>Chlorellaceae</taxon>
        <taxon>Apatococcus</taxon>
    </lineage>
</organism>
<feature type="region of interest" description="Disordered" evidence="8">
    <location>
        <begin position="272"/>
        <end position="295"/>
    </location>
</feature>
<dbReference type="GO" id="GO:0034440">
    <property type="term" value="P:lipid oxidation"/>
    <property type="evidence" value="ECO:0007669"/>
    <property type="project" value="InterPro"/>
</dbReference>
<comment type="pathway">
    <text evidence="7">Lipid metabolism; oxylipin biosynthesis.</text>
</comment>
<dbReference type="GO" id="GO:0006633">
    <property type="term" value="P:fatty acid biosynthetic process"/>
    <property type="evidence" value="ECO:0007669"/>
    <property type="project" value="UniProtKB-KW"/>
</dbReference>
<dbReference type="PROSITE" id="PS00711">
    <property type="entry name" value="LIPOXYGENASE_1"/>
    <property type="match status" value="1"/>
</dbReference>
<dbReference type="PROSITE" id="PS51393">
    <property type="entry name" value="LIPOXYGENASE_3"/>
    <property type="match status" value="1"/>
</dbReference>
<reference evidence="10 11" key="1">
    <citation type="journal article" date="2024" name="Nat. Commun.">
        <title>Phylogenomics reveals the evolutionary origins of lichenization in chlorophyte algae.</title>
        <authorList>
            <person name="Puginier C."/>
            <person name="Libourel C."/>
            <person name="Otte J."/>
            <person name="Skaloud P."/>
            <person name="Haon M."/>
            <person name="Grisel S."/>
            <person name="Petersen M."/>
            <person name="Berrin J.G."/>
            <person name="Delaux P.M."/>
            <person name="Dal Grande F."/>
            <person name="Keller J."/>
        </authorList>
    </citation>
    <scope>NUCLEOTIDE SEQUENCE [LARGE SCALE GENOMIC DNA]</scope>
    <source>
        <strain evidence="10 11">SAG 2145</strain>
    </source>
</reference>
<evidence type="ECO:0000256" key="7">
    <source>
        <dbReference type="RuleBase" id="RU003975"/>
    </source>
</evidence>
<evidence type="ECO:0000256" key="1">
    <source>
        <dbReference type="ARBA" id="ARBA00001962"/>
    </source>
</evidence>
<keyword evidence="7" id="KW-0276">Fatty acid metabolism</keyword>
<sequence>MLCSGALRCACGSGSQTRQCWTAGSAKGFRPLSKLSQQVPARGHFPFVSPRPTSARVFAIAEPAQETSIGTADRLSKQQARDVSVVITTSASDGDHCPGGEIILVGENGQASTAVSLKQAKPRFSQDGRPQDRAFDLLVSVPDGFSRVGAIKIRKSEQPLKPDSRFWLERVEIEDEDSDFTTAAFAEAWVYAKHKWRTFFTNQVHLPDQTPAGLLALRAEELQALSQECKAERHPSDRIYNYDVYNDLGKANAPRPILGGSQYPYPRRMRTGRPLHADGSEVEPSKPFGSPFPEDRYIPSDESFSTEKQSQFTRNQMIAGLPGITDTLFEKFKALTGRHDQASFASISAIDKLYDSDIWQESHGGTDHHRHFRAPKPFVYAGRSTAWEMDQEMGRQALAGQNPCMLCPLTSIPMGSAITAEHLMSAVEGQNVQDLLKEGCRLFEVDYSFLSSFLPQVNQQKDKDGNARIFMYASRAVFYLTNHGHLRPIAIELIDVPDSSNPQALVAKAYTPDGDADLWRLAKAYFTNNDCNYHQMVSHWLRTHAVTEPYIIATRRNLSAMHPVAVLLQPHFKYTMAADRVARANLFGAGGFIETTFSMGEYAMRMCSSVYDQHWHFDTEGLPGDLVNRNMAVEDPKGDISWKGKQYKQVLQDYPYADDGMLIWNALHQWVFSYLKVYYTDDSLLIADKELMAWWKEIQEKGHPDKKTGWPQLKTVEDLTDIITTMLWICSGHHAAVNFGQYSYYGYMPNCPSATHQPMPDEKDPAAWKAFKDNPDRKFLDIVSTRAETMSVMTVVQLLSIHDPEEEYLGDRAPGWTSNPEVLQAFSEFQATMRSIQEAVTCRNSDVSRKARFPGYTLLAPYTNPEQQKLIRGQGVPNSISI</sequence>
<dbReference type="PRINTS" id="PR00087">
    <property type="entry name" value="LIPOXYGENASE"/>
</dbReference>
<evidence type="ECO:0000256" key="2">
    <source>
        <dbReference type="ARBA" id="ARBA00022723"/>
    </source>
</evidence>
<dbReference type="EMBL" id="JALJOS010000009">
    <property type="protein sequence ID" value="KAK9834493.1"/>
    <property type="molecule type" value="Genomic_DNA"/>
</dbReference>
<dbReference type="InterPro" id="IPR020833">
    <property type="entry name" value="LipOase_Fe_BS"/>
</dbReference>
<feature type="domain" description="Lipoxygenase" evidence="9">
    <location>
        <begin position="204"/>
        <end position="882"/>
    </location>
</feature>
<dbReference type="Pfam" id="PF00305">
    <property type="entry name" value="Lipoxygenase"/>
    <property type="match status" value="1"/>
</dbReference>
<evidence type="ECO:0000256" key="3">
    <source>
        <dbReference type="ARBA" id="ARBA00022964"/>
    </source>
</evidence>
<comment type="function">
    <text evidence="7">Plant lipoxygenase may be involved in a number of diverse aspects of plant physiology including growth and development, pest resistance, and senescence or responses to wounding.</text>
</comment>
<dbReference type="InterPro" id="IPR036226">
    <property type="entry name" value="LipOase_C_sf"/>
</dbReference>
<keyword evidence="7" id="KW-0443">Lipid metabolism</keyword>
<name>A0AAW1RLJ4_9CHLO</name>
<dbReference type="EC" id="1.13.11.-" evidence="7"/>
<dbReference type="Proteomes" id="UP001438707">
    <property type="component" value="Unassembled WGS sequence"/>
</dbReference>
<evidence type="ECO:0000256" key="8">
    <source>
        <dbReference type="SAM" id="MobiDB-lite"/>
    </source>
</evidence>
<dbReference type="Gene3D" id="2.60.60.20">
    <property type="entry name" value="PLAT/LH2 domain"/>
    <property type="match status" value="1"/>
</dbReference>
<dbReference type="InterPro" id="IPR013819">
    <property type="entry name" value="LipOase_C"/>
</dbReference>
<dbReference type="PROSITE" id="PS00081">
    <property type="entry name" value="LIPOXYGENASE_2"/>
    <property type="match status" value="1"/>
</dbReference>
<comment type="similarity">
    <text evidence="6">Belongs to the lipoxygenase family.</text>
</comment>
<dbReference type="InterPro" id="IPR001246">
    <property type="entry name" value="LipOase_plant"/>
</dbReference>
<keyword evidence="7" id="KW-0925">Oxylipin biosynthesis</keyword>
<accession>A0AAW1RLJ4</accession>
<keyword evidence="5 6" id="KW-0408">Iron</keyword>
<evidence type="ECO:0000259" key="9">
    <source>
        <dbReference type="PROSITE" id="PS51393"/>
    </source>
</evidence>
<keyword evidence="7" id="KW-0444">Lipid biosynthesis</keyword>
<evidence type="ECO:0000313" key="11">
    <source>
        <dbReference type="Proteomes" id="UP001438707"/>
    </source>
</evidence>
<dbReference type="AlphaFoldDB" id="A0AAW1RLJ4"/>
<dbReference type="GO" id="GO:0046872">
    <property type="term" value="F:metal ion binding"/>
    <property type="evidence" value="ECO:0007669"/>
    <property type="project" value="UniProtKB-UniRule"/>
</dbReference>
<evidence type="ECO:0000256" key="6">
    <source>
        <dbReference type="RuleBase" id="RU003974"/>
    </source>
</evidence>
<dbReference type="SUPFAM" id="SSF48484">
    <property type="entry name" value="Lipoxigenase"/>
    <property type="match status" value="1"/>
</dbReference>
<keyword evidence="4 6" id="KW-0560">Oxidoreductase</keyword>
<gene>
    <name evidence="10" type="ORF">WJX74_002911</name>
</gene>
<evidence type="ECO:0000256" key="4">
    <source>
        <dbReference type="ARBA" id="ARBA00023002"/>
    </source>
</evidence>
<keyword evidence="2 6" id="KW-0479">Metal-binding</keyword>
<evidence type="ECO:0000313" key="10">
    <source>
        <dbReference type="EMBL" id="KAK9834493.1"/>
    </source>
</evidence>
<dbReference type="Gene3D" id="4.10.375.10">
    <property type="entry name" value="Lipoxygenase-1, Domain 2"/>
    <property type="match status" value="1"/>
</dbReference>
<dbReference type="Gene3D" id="3.10.450.60">
    <property type="match status" value="1"/>
</dbReference>
<dbReference type="GO" id="GO:0016702">
    <property type="term" value="F:oxidoreductase activity, acting on single donors with incorporation of molecular oxygen, incorporation of two atoms of oxygen"/>
    <property type="evidence" value="ECO:0007669"/>
    <property type="project" value="InterPro"/>
</dbReference>
<dbReference type="GO" id="GO:0031408">
    <property type="term" value="P:oxylipin biosynthetic process"/>
    <property type="evidence" value="ECO:0007669"/>
    <property type="project" value="UniProtKB-UniRule"/>
</dbReference>
<proteinExistence type="inferred from homology"/>
<protein>
    <recommendedName>
        <fullName evidence="7">Lipoxygenase</fullName>
        <ecNumber evidence="7">1.13.11.-</ecNumber>
    </recommendedName>
</protein>
<keyword evidence="7" id="KW-0275">Fatty acid biosynthesis</keyword>
<dbReference type="InterPro" id="IPR000907">
    <property type="entry name" value="LipOase"/>
</dbReference>
<comment type="cofactor">
    <cofactor evidence="1 6">
        <name>Fe cation</name>
        <dbReference type="ChEBI" id="CHEBI:24875"/>
    </cofactor>
</comment>
<dbReference type="InterPro" id="IPR020834">
    <property type="entry name" value="LipOase_CS"/>
</dbReference>
<dbReference type="Gene3D" id="1.20.245.10">
    <property type="entry name" value="Lipoxygenase-1, Domain 5"/>
    <property type="match status" value="1"/>
</dbReference>
<keyword evidence="11" id="KW-1185">Reference proteome</keyword>
<comment type="caution">
    <text evidence="10">The sequence shown here is derived from an EMBL/GenBank/DDBJ whole genome shotgun (WGS) entry which is preliminary data.</text>
</comment>
<dbReference type="PRINTS" id="PR00468">
    <property type="entry name" value="PLTLPOXGNASE"/>
</dbReference>
<evidence type="ECO:0000256" key="5">
    <source>
        <dbReference type="ARBA" id="ARBA00023004"/>
    </source>
</evidence>